<dbReference type="Gene3D" id="2.120.10.30">
    <property type="entry name" value="TolB, C-terminal domain"/>
    <property type="match status" value="1"/>
</dbReference>
<proteinExistence type="inferred from homology"/>
<dbReference type="EMBL" id="FPCA01000001">
    <property type="protein sequence ID" value="SFU36219.1"/>
    <property type="molecule type" value="Genomic_DNA"/>
</dbReference>
<dbReference type="Pfam" id="PF06977">
    <property type="entry name" value="SdiA-regulated"/>
    <property type="match status" value="1"/>
</dbReference>
<gene>
    <name evidence="5" type="ORF">SAMN04487941_0241</name>
</gene>
<protein>
    <submittedName>
        <fullName evidence="5">Uncharacterized protein YjiK</fullName>
    </submittedName>
</protein>
<dbReference type="OrthoDB" id="5292493at2"/>
<organism evidence="5 6">
    <name type="scientific">Pontibacter akesuensis</name>
    <dbReference type="NCBI Taxonomy" id="388950"/>
    <lineage>
        <taxon>Bacteria</taxon>
        <taxon>Pseudomonadati</taxon>
        <taxon>Bacteroidota</taxon>
        <taxon>Cytophagia</taxon>
        <taxon>Cytophagales</taxon>
        <taxon>Hymenobacteraceae</taxon>
        <taxon>Pontibacter</taxon>
    </lineage>
</organism>
<dbReference type="GO" id="GO:0005886">
    <property type="term" value="C:plasma membrane"/>
    <property type="evidence" value="ECO:0007669"/>
    <property type="project" value="UniProtKB-SubCell"/>
</dbReference>
<evidence type="ECO:0000313" key="6">
    <source>
        <dbReference type="Proteomes" id="UP000182491"/>
    </source>
</evidence>
<evidence type="ECO:0000256" key="1">
    <source>
        <dbReference type="ARBA" id="ARBA00004236"/>
    </source>
</evidence>
<dbReference type="InterPro" id="IPR009722">
    <property type="entry name" value="YjiK/CarP"/>
</dbReference>
<dbReference type="AlphaFoldDB" id="A0A1I7FJ57"/>
<keyword evidence="3" id="KW-1003">Cell membrane</keyword>
<comment type="similarity">
    <text evidence="2">Belongs to the YjiK family.</text>
</comment>
<dbReference type="Proteomes" id="UP000182491">
    <property type="component" value="Unassembled WGS sequence"/>
</dbReference>
<name>A0A1I7FJ57_9BACT</name>
<dbReference type="SUPFAM" id="SSF63825">
    <property type="entry name" value="YWTD domain"/>
    <property type="match status" value="1"/>
</dbReference>
<keyword evidence="6" id="KW-1185">Reference proteome</keyword>
<sequence>MINIPFKKIAVAASLAGAITFGAIKSFGDAPKPVSTIETTEEMLPKSVVKWELPAALREVSGIAQLPDNLMACVQDEEGAIYLYDLNTKAVKRKIAFAGPGDYEGIAVDGNTAYILRSDGTLIEVAAFLGPKPEVTTHASVLTPEHNTEGLALDKKNNRLLVAGKGFDTRLGDNKGIYAFDLGKRKMAQKPVITIPLAQKQFAAKGKKKKSKYDVFQPSSLEIHPKTGELYLLDAVNERLLVLSEAGAIQRAVDLDKGQLMQPEGLSFDSNGAMYIASEGGKKGTGVIVKYDKGI</sequence>
<dbReference type="RefSeq" id="WP_068839236.1">
    <property type="nucleotide sequence ID" value="NZ_BMXC01000001.1"/>
</dbReference>
<evidence type="ECO:0000256" key="2">
    <source>
        <dbReference type="ARBA" id="ARBA00009852"/>
    </source>
</evidence>
<dbReference type="STRING" id="388950.GCA_001611675_03379"/>
<evidence type="ECO:0000256" key="3">
    <source>
        <dbReference type="ARBA" id="ARBA00022475"/>
    </source>
</evidence>
<comment type="subcellular location">
    <subcellularLocation>
        <location evidence="1">Cell membrane</location>
    </subcellularLocation>
</comment>
<dbReference type="InterPro" id="IPR011042">
    <property type="entry name" value="6-blade_b-propeller_TolB-like"/>
</dbReference>
<reference evidence="6" key="1">
    <citation type="submission" date="2016-10" db="EMBL/GenBank/DDBJ databases">
        <authorList>
            <person name="Varghese N."/>
        </authorList>
    </citation>
    <scope>NUCLEOTIDE SEQUENCE [LARGE SCALE GENOMIC DNA]</scope>
    <source>
        <strain evidence="6">DSM 18820</strain>
    </source>
</reference>
<evidence type="ECO:0000256" key="4">
    <source>
        <dbReference type="ARBA" id="ARBA00023136"/>
    </source>
</evidence>
<keyword evidence="4" id="KW-0472">Membrane</keyword>
<accession>A0A1I7FJ57</accession>
<evidence type="ECO:0000313" key="5">
    <source>
        <dbReference type="EMBL" id="SFU36219.1"/>
    </source>
</evidence>